<dbReference type="Pfam" id="PF12666">
    <property type="entry name" value="PrgI"/>
    <property type="match status" value="1"/>
</dbReference>
<sequence>MRGVDPVIYPTPVQFDREDRTFGGKWTLRQVVYLFCGLGAAGVLSTVYWLLTGRLDPFTIAGLFVVFGAPAAAFAHLSDPEVEKFRGMPLDRYLESVTRFNFLPRTWPPRS</sequence>
<dbReference type="Proteomes" id="UP000256329">
    <property type="component" value="Unassembled WGS sequence"/>
</dbReference>
<dbReference type="InterPro" id="IPR024414">
    <property type="entry name" value="Uncharacterised_PrgI"/>
</dbReference>
<keyword evidence="3" id="KW-1185">Reference proteome</keyword>
<evidence type="ECO:0000256" key="1">
    <source>
        <dbReference type="SAM" id="Phobius"/>
    </source>
</evidence>
<comment type="caution">
    <text evidence="2">The sequence shown here is derived from an EMBL/GenBank/DDBJ whole genome shotgun (WGS) entry which is preliminary data.</text>
</comment>
<proteinExistence type="predicted"/>
<evidence type="ECO:0000313" key="3">
    <source>
        <dbReference type="Proteomes" id="UP000256329"/>
    </source>
</evidence>
<gene>
    <name evidence="2" type="ORF">DXX99_09585</name>
</gene>
<organism evidence="2 3">
    <name type="scientific">Ammonifex thiophilus</name>
    <dbReference type="NCBI Taxonomy" id="444093"/>
    <lineage>
        <taxon>Bacteria</taxon>
        <taxon>Bacillati</taxon>
        <taxon>Bacillota</taxon>
        <taxon>Clostridia</taxon>
        <taxon>Thermoanaerobacterales</taxon>
        <taxon>Thermoanaerobacteraceae</taxon>
        <taxon>Ammonifex</taxon>
    </lineage>
</organism>
<keyword evidence="1" id="KW-0472">Membrane</keyword>
<keyword evidence="1" id="KW-0812">Transmembrane</keyword>
<feature type="transmembrane region" description="Helical" evidence="1">
    <location>
        <begin position="57"/>
        <end position="77"/>
    </location>
</feature>
<dbReference type="EMBL" id="QSLN01000021">
    <property type="protein sequence ID" value="RDV81225.1"/>
    <property type="molecule type" value="Genomic_DNA"/>
</dbReference>
<feature type="transmembrane region" description="Helical" evidence="1">
    <location>
        <begin position="31"/>
        <end position="51"/>
    </location>
</feature>
<reference evidence="2 3" key="1">
    <citation type="submission" date="2018-08" db="EMBL/GenBank/DDBJ databases">
        <title>Form III RuBisCO-mediated autotrophy in Thermodesulfobium bacteria.</title>
        <authorList>
            <person name="Toshchakov S.V."/>
            <person name="Kublanov I.V."/>
            <person name="Frolov E."/>
            <person name="Bonch-Osmolovskaya E.A."/>
            <person name="Tourova T.P."/>
            <person name="Chernych N.A."/>
            <person name="Lebedinsky A.V."/>
        </authorList>
    </citation>
    <scope>NUCLEOTIDE SEQUENCE [LARGE SCALE GENOMIC DNA]</scope>
    <source>
        <strain evidence="2 3">SR</strain>
    </source>
</reference>
<accession>A0A3D8P353</accession>
<dbReference type="AlphaFoldDB" id="A0A3D8P353"/>
<name>A0A3D8P353_9THEO</name>
<protein>
    <submittedName>
        <fullName evidence="2">PrgI family protein</fullName>
    </submittedName>
</protein>
<dbReference type="OrthoDB" id="1716875at2"/>
<keyword evidence="1" id="KW-1133">Transmembrane helix</keyword>
<evidence type="ECO:0000313" key="2">
    <source>
        <dbReference type="EMBL" id="RDV81225.1"/>
    </source>
</evidence>